<dbReference type="GO" id="GO:0006952">
    <property type="term" value="P:defense response"/>
    <property type="evidence" value="ECO:0007669"/>
    <property type="project" value="UniProtKB-KW"/>
</dbReference>
<evidence type="ECO:0000259" key="6">
    <source>
        <dbReference type="SMART" id="SM00382"/>
    </source>
</evidence>
<dbReference type="OrthoDB" id="1579323at2759"/>
<organism evidence="7 8">
    <name type="scientific">Abrus precatorius</name>
    <name type="common">Indian licorice</name>
    <name type="synonym">Glycine abrus</name>
    <dbReference type="NCBI Taxonomy" id="3816"/>
    <lineage>
        <taxon>Eukaryota</taxon>
        <taxon>Viridiplantae</taxon>
        <taxon>Streptophyta</taxon>
        <taxon>Embryophyta</taxon>
        <taxon>Tracheophyta</taxon>
        <taxon>Spermatophyta</taxon>
        <taxon>Magnoliopsida</taxon>
        <taxon>eudicotyledons</taxon>
        <taxon>Gunneridae</taxon>
        <taxon>Pentapetalae</taxon>
        <taxon>rosids</taxon>
        <taxon>fabids</taxon>
        <taxon>Fabales</taxon>
        <taxon>Fabaceae</taxon>
        <taxon>Papilionoideae</taxon>
        <taxon>50 kb inversion clade</taxon>
        <taxon>NPAAA clade</taxon>
        <taxon>indigoferoid/millettioid clade</taxon>
        <taxon>Abreae</taxon>
        <taxon>Abrus</taxon>
    </lineage>
</organism>
<evidence type="ECO:0000256" key="4">
    <source>
        <dbReference type="ARBA" id="ARBA00022840"/>
    </source>
</evidence>
<dbReference type="GeneID" id="113849307"/>
<dbReference type="FunFam" id="3.40.50.300:FF:001091">
    <property type="entry name" value="Probable disease resistance protein At1g61300"/>
    <property type="match status" value="1"/>
</dbReference>
<evidence type="ECO:0000256" key="3">
    <source>
        <dbReference type="ARBA" id="ARBA00022821"/>
    </source>
</evidence>
<dbReference type="RefSeq" id="XP_027334921.1">
    <property type="nucleotide sequence ID" value="XM_027479120.1"/>
</dbReference>
<dbReference type="PANTHER" id="PTHR33463">
    <property type="entry name" value="NB-ARC DOMAIN-CONTAINING PROTEIN-RELATED"/>
    <property type="match status" value="1"/>
</dbReference>
<evidence type="ECO:0000256" key="1">
    <source>
        <dbReference type="ARBA" id="ARBA00008894"/>
    </source>
</evidence>
<keyword evidence="7" id="KW-1185">Reference proteome</keyword>
<dbReference type="InterPro" id="IPR002182">
    <property type="entry name" value="NB-ARC"/>
</dbReference>
<dbReference type="GO" id="GO:0005524">
    <property type="term" value="F:ATP binding"/>
    <property type="evidence" value="ECO:0007669"/>
    <property type="project" value="UniProtKB-KW"/>
</dbReference>
<dbReference type="AlphaFoldDB" id="A0A8B8JTY4"/>
<dbReference type="SUPFAM" id="SSF52540">
    <property type="entry name" value="P-loop containing nucleoside triphosphate hydrolases"/>
    <property type="match status" value="1"/>
</dbReference>
<gene>
    <name evidence="8" type="primary">LOC113849307</name>
</gene>
<dbReference type="InterPro" id="IPR042197">
    <property type="entry name" value="Apaf_helical"/>
</dbReference>
<dbReference type="InterPro" id="IPR050905">
    <property type="entry name" value="Plant_NBS-LRR"/>
</dbReference>
<feature type="domain" description="AAA+ ATPase" evidence="6">
    <location>
        <begin position="161"/>
        <end position="297"/>
    </location>
</feature>
<dbReference type="Pfam" id="PF23247">
    <property type="entry name" value="LRR_RPS2"/>
    <property type="match status" value="2"/>
</dbReference>
<evidence type="ECO:0000313" key="7">
    <source>
        <dbReference type="Proteomes" id="UP000694853"/>
    </source>
</evidence>
<dbReference type="Pfam" id="PF00931">
    <property type="entry name" value="NB-ARC"/>
    <property type="match status" value="1"/>
</dbReference>
<dbReference type="PRINTS" id="PR00364">
    <property type="entry name" value="DISEASERSIST"/>
</dbReference>
<sequence length="1258" mass="143047">MDAIASMASSVVLPMLRQFTYVLMYNSYLVDLENQVQKLQRQAKEVRHNVEAAKRNGEEIEDTVHDWFNRVHKSVEEAKTFLSAEEKERVGCMDVYSKYMNSQKALNLVQILIEIRKETFDRVSYRCALKCNVSSAAREYVELESRTVTMKEIMEELKDGGVHIVGVYGMAGVGKSALVKELAWQAEKDGVFDVVVVATVSNSPDVRRIRAEIADGLGLKFDELTELGRASRLRQRIRQEEKILVVLDDVWGKLDLAEVGVPFGEDHEGCKLLVTSRNLTVLDNDLDAQKVYRLEILSEDESWRLFGERGGDAVKNDSIQPVAMKVAKSCGGLPLLIVTVVEALKNRDLYAWKEALEEIKRFELDGCFYSIVRSAIEASYNSLDSHELKTFFLLLGSMGSGCSTQDLLVYGWSLGLHKHGDTFTDGRNRLYKLIDNLRASCLLLEGPRDSVEVLDVVRNVAASIASEVKPFFTVHRNTTLNEWPRMDYLNTCHHIFLDWCFIHELPEVLECPKLKILQISSEGNCLKVPDNFFAHMKELKVLSLGGLNCTPSLPSSLGLLTNLHALNLCKCMLEDIAIVGEITRLEILKLEKSELRELSSEIGDLGNLRLLDLTDCSTLEVIPCNLIARLTSLEELIMGNCNIQWEAQGRENHSNNSSLDELRHLHKLTSLNMQIEDTAVFPRDLFAFGGLESYKILIGNEWKWSGSNKTSRVLKLNLGMDPSILMDYGIKMLMAKAEDLYLAKLKGVREVLYELSDDGFSRLKHLNIQSCDEMQSIIGSIKWAHLDHAFPNLESLILHNMINMEGICSGPLPSQAFTKLQVIKVNGCDRMEFLFLHSMLKHLSELVEIEISECKFMTNIISQQTQEDDEQIDRIMLPNLRSLTLQYLPSLVTSELFDEKVEFPKLENLKLYSINIQKIWNDQFSLCQNLTTLTVDGCEKLTYLFSYSVAARLVKLQQLLVSSCKFLEKLFVPDAHFSLRHLVRKSVSTEPVPLFPNLETFVISHMDNLKSIWPSHLPENSFGKLKKMEIASCNSILNVFPCHVLDKLQSLESLNLWDCIALEAVYEIDDMNTSDQSQGGIDIPLRTLSLDNLPKLKQLWNKDPQGNMRFQKLFMVKATKCESLKHIFPLSVAKDLVQLQFLEIGDCGVEEIIVNGQEGMEFALGLVFPKLISIKFFNLPKLRCFCTGNYNFRFPFLNKIYVVECPAMETFSEGILRASILRKIYLTQEGDQWSWEDDLNTTIRKLFNRDSWGRLSIS</sequence>
<dbReference type="InterPro" id="IPR027417">
    <property type="entry name" value="P-loop_NTPase"/>
</dbReference>
<proteinExistence type="inferred from homology"/>
<name>A0A8B8JTY4_ABRPR</name>
<accession>A0A8B8JTY4</accession>
<reference evidence="8" key="2">
    <citation type="submission" date="2025-08" db="UniProtKB">
        <authorList>
            <consortium name="RefSeq"/>
        </authorList>
    </citation>
    <scope>IDENTIFICATION</scope>
    <source>
        <tissue evidence="8">Young leaves</tissue>
    </source>
</reference>
<dbReference type="KEGG" id="aprc:113849307"/>
<dbReference type="InterPro" id="IPR057135">
    <property type="entry name" value="At4g27190-like_LRR"/>
</dbReference>
<comment type="similarity">
    <text evidence="1">Belongs to the disease resistance NB-LRR family.</text>
</comment>
<feature type="coiled-coil region" evidence="5">
    <location>
        <begin position="22"/>
        <end position="63"/>
    </location>
</feature>
<protein>
    <submittedName>
        <fullName evidence="8">Probable disease resistance protein At4g27220</fullName>
    </submittedName>
</protein>
<dbReference type="InterPro" id="IPR032675">
    <property type="entry name" value="LRR_dom_sf"/>
</dbReference>
<reference evidence="7" key="1">
    <citation type="journal article" date="2019" name="Toxins">
        <title>Detection of Abrin-Like and Prepropulchellin-Like Toxin Genes and Transcripts Using Whole Genome Sequencing and Full-Length Transcript Sequencing of Abrus precatorius.</title>
        <authorList>
            <person name="Hovde B.T."/>
            <person name="Daligault H.E."/>
            <person name="Hanschen E.R."/>
            <person name="Kunde Y.A."/>
            <person name="Johnson M.B."/>
            <person name="Starkenburg S.R."/>
            <person name="Johnson S.L."/>
        </authorList>
    </citation>
    <scope>NUCLEOTIDE SEQUENCE [LARGE SCALE GENOMIC DNA]</scope>
</reference>
<evidence type="ECO:0000313" key="8">
    <source>
        <dbReference type="RefSeq" id="XP_027334921.1"/>
    </source>
</evidence>
<dbReference type="InterPro" id="IPR003593">
    <property type="entry name" value="AAA+_ATPase"/>
</dbReference>
<dbReference type="Gene3D" id="3.80.10.10">
    <property type="entry name" value="Ribonuclease Inhibitor"/>
    <property type="match status" value="3"/>
</dbReference>
<dbReference type="Gene3D" id="3.40.50.300">
    <property type="entry name" value="P-loop containing nucleotide triphosphate hydrolases"/>
    <property type="match status" value="1"/>
</dbReference>
<evidence type="ECO:0000256" key="5">
    <source>
        <dbReference type="SAM" id="Coils"/>
    </source>
</evidence>
<dbReference type="PANTHER" id="PTHR33463:SF199">
    <property type="entry name" value="DISEASE RESISTANCE PROTEIN (CC-NBS-LRR CLASS) FAMILY PROTEIN"/>
    <property type="match status" value="1"/>
</dbReference>
<dbReference type="GO" id="GO:0043531">
    <property type="term" value="F:ADP binding"/>
    <property type="evidence" value="ECO:0007669"/>
    <property type="project" value="InterPro"/>
</dbReference>
<keyword evidence="2" id="KW-0547">Nucleotide-binding</keyword>
<dbReference type="SUPFAM" id="SSF52058">
    <property type="entry name" value="L domain-like"/>
    <property type="match status" value="2"/>
</dbReference>
<keyword evidence="4" id="KW-0067">ATP-binding</keyword>
<keyword evidence="3" id="KW-0611">Plant defense</keyword>
<keyword evidence="5" id="KW-0175">Coiled coil</keyword>
<dbReference type="Gene3D" id="1.10.8.430">
    <property type="entry name" value="Helical domain of apoptotic protease-activating factors"/>
    <property type="match status" value="1"/>
</dbReference>
<dbReference type="Proteomes" id="UP000694853">
    <property type="component" value="Unplaced"/>
</dbReference>
<dbReference type="SMART" id="SM00382">
    <property type="entry name" value="AAA"/>
    <property type="match status" value="1"/>
</dbReference>
<evidence type="ECO:0000256" key="2">
    <source>
        <dbReference type="ARBA" id="ARBA00022741"/>
    </source>
</evidence>